<dbReference type="Gene3D" id="1.10.101.10">
    <property type="entry name" value="PGBD-like superfamily/PGBD"/>
    <property type="match status" value="1"/>
</dbReference>
<evidence type="ECO:0000259" key="3">
    <source>
        <dbReference type="Pfam" id="PF01471"/>
    </source>
</evidence>
<dbReference type="InterPro" id="IPR036365">
    <property type="entry name" value="PGBD-like_sf"/>
</dbReference>
<keyword evidence="2" id="KW-0732">Signal</keyword>
<dbReference type="InterPro" id="IPR036366">
    <property type="entry name" value="PGBDSf"/>
</dbReference>
<reference evidence="4 5" key="1">
    <citation type="submission" date="2017-08" db="EMBL/GenBank/DDBJ databases">
        <title>Infants hospitalized years apart are colonized by the same room-sourced microbial strains.</title>
        <authorList>
            <person name="Brooks B."/>
            <person name="Olm M.R."/>
            <person name="Firek B.A."/>
            <person name="Baker R."/>
            <person name="Thomas B.C."/>
            <person name="Morowitz M.J."/>
            <person name="Banfield J.F."/>
        </authorList>
    </citation>
    <scope>NUCLEOTIDE SEQUENCE [LARGE SCALE GENOMIC DNA]</scope>
    <source>
        <strain evidence="4">S2_003_000_R2_11</strain>
    </source>
</reference>
<dbReference type="InterPro" id="IPR002477">
    <property type="entry name" value="Peptidoglycan-bd-like"/>
</dbReference>
<dbReference type="Proteomes" id="UP000248975">
    <property type="component" value="Unassembled WGS sequence"/>
</dbReference>
<feature type="domain" description="Peptidoglycan binding-like" evidence="3">
    <location>
        <begin position="75"/>
        <end position="122"/>
    </location>
</feature>
<dbReference type="EMBL" id="QFQS01000003">
    <property type="protein sequence ID" value="PZQ96922.1"/>
    <property type="molecule type" value="Genomic_DNA"/>
</dbReference>
<feature type="compositionally biased region" description="Low complexity" evidence="1">
    <location>
        <begin position="461"/>
        <end position="479"/>
    </location>
</feature>
<evidence type="ECO:0000313" key="5">
    <source>
        <dbReference type="Proteomes" id="UP000248975"/>
    </source>
</evidence>
<dbReference type="Pfam" id="PF01471">
    <property type="entry name" value="PG_binding_1"/>
    <property type="match status" value="1"/>
</dbReference>
<feature type="chain" id="PRO_5016029633" evidence="2">
    <location>
        <begin position="25"/>
        <end position="487"/>
    </location>
</feature>
<gene>
    <name evidence="4" type="ORF">DI533_15295</name>
</gene>
<protein>
    <submittedName>
        <fullName evidence="4">Peptidoglycan-binding protein</fullName>
    </submittedName>
</protein>
<feature type="signal peptide" evidence="2">
    <location>
        <begin position="1"/>
        <end position="24"/>
    </location>
</feature>
<evidence type="ECO:0000256" key="2">
    <source>
        <dbReference type="SAM" id="SignalP"/>
    </source>
</evidence>
<proteinExistence type="predicted"/>
<evidence type="ECO:0000313" key="4">
    <source>
        <dbReference type="EMBL" id="PZQ96922.1"/>
    </source>
</evidence>
<feature type="region of interest" description="Disordered" evidence="1">
    <location>
        <begin position="51"/>
        <end position="75"/>
    </location>
</feature>
<accession>A0A2W5S7H8</accession>
<sequence length="487" mass="49139">MMSKRIATVSVAFALALTPASRVAADGGDFAAGILAGVVGSAVVRDIQKKNQAKKQQQVSRKSYSNNSVSSAQREENTQVQTALNYFGFPVGTPDGSIGPRSRAAIGQYQGLLGYPTTGQLTDYEKDFLLNSYYRAQAGGAVTAQAVAANPQGVQGLLIGYRNELAAGATVQPQVMPEPLVVPDGGAQGQMAKQPDASAPPATQLVVDPAANVQQPAVQAAVQPAPGAAVMPSFLGQDGATASLAGQCDSVSGQATVTDAAAAGDPLRALSEQFCAARGLAIAESDKLAAQVPGFTAQQIADQCAGFGPLLKDYVTALGQQPQAEVMERVSGFALSSGMKPAQLSGTARTCLGLGYKADDMNVALGSAMVLTALGETGYAELVGYQLSQGFGVPARPDLAVDWYDAALAAPVPVFAAAGADRMAVIKAAVDQMAGRATQGAAQAVPEVVPAKMPSFGTGGADVAADPAAPATGAGAAPTMVPKTVSP</sequence>
<name>A0A2W5S7H8_CERSP</name>
<feature type="compositionally biased region" description="Low complexity" evidence="1">
    <location>
        <begin position="54"/>
        <end position="71"/>
    </location>
</feature>
<comment type="caution">
    <text evidence="4">The sequence shown here is derived from an EMBL/GenBank/DDBJ whole genome shotgun (WGS) entry which is preliminary data.</text>
</comment>
<dbReference type="AlphaFoldDB" id="A0A2W5S7H8"/>
<dbReference type="SUPFAM" id="SSF47090">
    <property type="entry name" value="PGBD-like"/>
    <property type="match status" value="1"/>
</dbReference>
<organism evidence="4 5">
    <name type="scientific">Cereibacter sphaeroides</name>
    <name type="common">Rhodobacter sphaeroides</name>
    <dbReference type="NCBI Taxonomy" id="1063"/>
    <lineage>
        <taxon>Bacteria</taxon>
        <taxon>Pseudomonadati</taxon>
        <taxon>Pseudomonadota</taxon>
        <taxon>Alphaproteobacteria</taxon>
        <taxon>Rhodobacterales</taxon>
        <taxon>Paracoccaceae</taxon>
        <taxon>Cereibacter</taxon>
    </lineage>
</organism>
<feature type="region of interest" description="Disordered" evidence="1">
    <location>
        <begin position="460"/>
        <end position="487"/>
    </location>
</feature>
<evidence type="ECO:0000256" key="1">
    <source>
        <dbReference type="SAM" id="MobiDB-lite"/>
    </source>
</evidence>